<proteinExistence type="predicted"/>
<protein>
    <submittedName>
        <fullName evidence="1">Transcriptional regulator</fullName>
    </submittedName>
</protein>
<keyword evidence="2" id="KW-1185">Reference proteome</keyword>
<evidence type="ECO:0000313" key="1">
    <source>
        <dbReference type="EMBL" id="SEA75387.1"/>
    </source>
</evidence>
<name>A0A1H4DRX8_9BACT</name>
<accession>A0A1H4DRX8</accession>
<dbReference type="Gene3D" id="1.10.10.10">
    <property type="entry name" value="Winged helix-like DNA-binding domain superfamily/Winged helix DNA-binding domain"/>
    <property type="match status" value="1"/>
</dbReference>
<dbReference type="STRING" id="408074.SAMN05660909_03307"/>
<dbReference type="InterPro" id="IPR036388">
    <property type="entry name" value="WH-like_DNA-bd_sf"/>
</dbReference>
<sequence>MIGENEKALLILKRNGPMPLSALAKELGLSTEGARFHLIKLANEGLVVSSTEVKGRGRPQQVWALAPAGHSRFPDAHAEVSVKLINKVRTLFGEEGLKSVIAASAQDAKERYIRSVGEEEDLESRVRKLAEIRDQEGYMARYEKDGDSYLLIEDHCPICTAAAACQGFCNAELNTFREVLNANVNRVEHVLTNGRRCTYKVEPR</sequence>
<reference evidence="2" key="1">
    <citation type="submission" date="2016-10" db="EMBL/GenBank/DDBJ databases">
        <authorList>
            <person name="Varghese N."/>
            <person name="Submissions S."/>
        </authorList>
    </citation>
    <scope>NUCLEOTIDE SEQUENCE [LARGE SCALE GENOMIC DNA]</scope>
    <source>
        <strain evidence="2">DSM 23920</strain>
    </source>
</reference>
<gene>
    <name evidence="1" type="ORF">SAMN05660909_03307</name>
</gene>
<dbReference type="EMBL" id="FNRL01000014">
    <property type="protein sequence ID" value="SEA75387.1"/>
    <property type="molecule type" value="Genomic_DNA"/>
</dbReference>
<dbReference type="RefSeq" id="WP_089763042.1">
    <property type="nucleotide sequence ID" value="NZ_BKAT01000023.1"/>
</dbReference>
<dbReference type="AlphaFoldDB" id="A0A1H4DRX8"/>
<dbReference type="SUPFAM" id="SSF46785">
    <property type="entry name" value="Winged helix' DNA-binding domain"/>
    <property type="match status" value="1"/>
</dbReference>
<dbReference type="Proteomes" id="UP000199656">
    <property type="component" value="Unassembled WGS sequence"/>
</dbReference>
<dbReference type="InterPro" id="IPR036390">
    <property type="entry name" value="WH_DNA-bd_sf"/>
</dbReference>
<dbReference type="OrthoDB" id="155998at2"/>
<organism evidence="1 2">
    <name type="scientific">Chitinophaga terrae</name>
    <name type="common">ex Kim and Jung 2007</name>
    <dbReference type="NCBI Taxonomy" id="408074"/>
    <lineage>
        <taxon>Bacteria</taxon>
        <taxon>Pseudomonadati</taxon>
        <taxon>Bacteroidota</taxon>
        <taxon>Chitinophagia</taxon>
        <taxon>Chitinophagales</taxon>
        <taxon>Chitinophagaceae</taxon>
        <taxon>Chitinophaga</taxon>
    </lineage>
</organism>
<evidence type="ECO:0000313" key="2">
    <source>
        <dbReference type="Proteomes" id="UP000199656"/>
    </source>
</evidence>